<sequence length="31" mass="3770">MFIYFPHAAYIFFMILYPAFSFFPTFVFPPV</sequence>
<feature type="transmembrane region" description="Helical" evidence="1">
    <location>
        <begin position="7"/>
        <end position="28"/>
    </location>
</feature>
<evidence type="ECO:0000256" key="1">
    <source>
        <dbReference type="SAM" id="Phobius"/>
    </source>
</evidence>
<reference evidence="2" key="2">
    <citation type="journal article" date="2015" name="Fish Shellfish Immunol.">
        <title>Early steps in the European eel (Anguilla anguilla)-Vibrio vulnificus interaction in the gills: Role of the RtxA13 toxin.</title>
        <authorList>
            <person name="Callol A."/>
            <person name="Pajuelo D."/>
            <person name="Ebbesson L."/>
            <person name="Teles M."/>
            <person name="MacKenzie S."/>
            <person name="Amaro C."/>
        </authorList>
    </citation>
    <scope>NUCLEOTIDE SEQUENCE</scope>
</reference>
<keyword evidence="1" id="KW-1133">Transmembrane helix</keyword>
<reference evidence="2" key="1">
    <citation type="submission" date="2014-11" db="EMBL/GenBank/DDBJ databases">
        <authorList>
            <person name="Amaro Gonzalez C."/>
        </authorList>
    </citation>
    <scope>NUCLEOTIDE SEQUENCE</scope>
</reference>
<protein>
    <submittedName>
        <fullName evidence="2">Uncharacterized protein</fullName>
    </submittedName>
</protein>
<organism evidence="2">
    <name type="scientific">Anguilla anguilla</name>
    <name type="common">European freshwater eel</name>
    <name type="synonym">Muraena anguilla</name>
    <dbReference type="NCBI Taxonomy" id="7936"/>
    <lineage>
        <taxon>Eukaryota</taxon>
        <taxon>Metazoa</taxon>
        <taxon>Chordata</taxon>
        <taxon>Craniata</taxon>
        <taxon>Vertebrata</taxon>
        <taxon>Euteleostomi</taxon>
        <taxon>Actinopterygii</taxon>
        <taxon>Neopterygii</taxon>
        <taxon>Teleostei</taxon>
        <taxon>Anguilliformes</taxon>
        <taxon>Anguillidae</taxon>
        <taxon>Anguilla</taxon>
    </lineage>
</organism>
<keyword evidence="1" id="KW-0812">Transmembrane</keyword>
<dbReference type="EMBL" id="GBXM01082061">
    <property type="protein sequence ID" value="JAH26516.1"/>
    <property type="molecule type" value="Transcribed_RNA"/>
</dbReference>
<dbReference type="AlphaFoldDB" id="A0A0E9RBK1"/>
<name>A0A0E9RBK1_ANGAN</name>
<proteinExistence type="predicted"/>
<accession>A0A0E9RBK1</accession>
<keyword evidence="1" id="KW-0472">Membrane</keyword>
<evidence type="ECO:0000313" key="2">
    <source>
        <dbReference type="EMBL" id="JAH26516.1"/>
    </source>
</evidence>